<dbReference type="RefSeq" id="WP_146962752.1">
    <property type="nucleotide sequence ID" value="NZ_CP042467.1"/>
</dbReference>
<dbReference type="SUPFAM" id="SSF52833">
    <property type="entry name" value="Thioredoxin-like"/>
    <property type="match status" value="1"/>
</dbReference>
<dbReference type="InterPro" id="IPR004045">
    <property type="entry name" value="Glutathione_S-Trfase_N"/>
</dbReference>
<feature type="domain" description="GST C-terminal" evidence="1">
    <location>
        <begin position="118"/>
        <end position="245"/>
    </location>
</feature>
<dbReference type="OrthoDB" id="7054557at2"/>
<dbReference type="PANTHER" id="PTHR12782:SF5">
    <property type="entry name" value="PROSTAGLANDIN E SYNTHASE 2"/>
    <property type="match status" value="1"/>
</dbReference>
<dbReference type="Proteomes" id="UP000321595">
    <property type="component" value="Chromosome"/>
</dbReference>
<dbReference type="CDD" id="cd00570">
    <property type="entry name" value="GST_N_family"/>
    <property type="match status" value="1"/>
</dbReference>
<organism evidence="2 3">
    <name type="scientific">Microvenator marinus</name>
    <dbReference type="NCBI Taxonomy" id="2600177"/>
    <lineage>
        <taxon>Bacteria</taxon>
        <taxon>Deltaproteobacteria</taxon>
        <taxon>Bradymonadales</taxon>
        <taxon>Microvenatoraceae</taxon>
        <taxon>Microvenator</taxon>
    </lineage>
</organism>
<protein>
    <submittedName>
        <fullName evidence="2">Glutathione S-transferase</fullName>
    </submittedName>
</protein>
<evidence type="ECO:0000313" key="3">
    <source>
        <dbReference type="Proteomes" id="UP000321595"/>
    </source>
</evidence>
<evidence type="ECO:0000259" key="1">
    <source>
        <dbReference type="PROSITE" id="PS50405"/>
    </source>
</evidence>
<sequence>MALKLYVSEASPYSIKIWALLNYVGLAPQVVHQNIINRFATIKRRSGATMVPMLLESGRPINDSTRIIEHIQSRAERPLIPDFEGAGFLAWLLEDFADEWMVRWFVTDRWAPDVAEVCGKRVGRELFFGIPVASEALGVQVGRVLSKTLAKKGVLSDQEALKASRSRLLSTLETLFEDQPYIFGNTPSVADFSFYGVLWQHRSDPLGAKALEGYPRVNEFIDRVDAWRWHKGVWLEPKLRDLSELEDLFAEVFGTYMLMLVENLKSRSSSSRSAKATLLDGSPFEFQASGYFIARLKEHLARGIQPRQDLLPDAAAKIEEGWFGVLRQLSDFEAGRQVLKEFGFE</sequence>
<dbReference type="KEGG" id="bbae:FRD01_20220"/>
<dbReference type="InterPro" id="IPR036249">
    <property type="entry name" value="Thioredoxin-like_sf"/>
</dbReference>
<dbReference type="PROSITE" id="PS50405">
    <property type="entry name" value="GST_CTER"/>
    <property type="match status" value="1"/>
</dbReference>
<dbReference type="PANTHER" id="PTHR12782">
    <property type="entry name" value="MICROSOMAL PROSTAGLANDIN E SYNTHASE-2"/>
    <property type="match status" value="1"/>
</dbReference>
<name>A0A5B8Y1H1_9DELT</name>
<dbReference type="Gene3D" id="3.40.30.10">
    <property type="entry name" value="Glutaredoxin"/>
    <property type="match status" value="1"/>
</dbReference>
<dbReference type="EMBL" id="CP042467">
    <property type="protein sequence ID" value="QED29519.1"/>
    <property type="molecule type" value="Genomic_DNA"/>
</dbReference>
<keyword evidence="3" id="KW-1185">Reference proteome</keyword>
<keyword evidence="2" id="KW-0808">Transferase</keyword>
<dbReference type="SUPFAM" id="SSF47616">
    <property type="entry name" value="GST C-terminal domain-like"/>
    <property type="match status" value="1"/>
</dbReference>
<gene>
    <name evidence="2" type="ORF">FRD01_20220</name>
</gene>
<dbReference type="AlphaFoldDB" id="A0A5B8Y1H1"/>
<dbReference type="GO" id="GO:0050220">
    <property type="term" value="F:prostaglandin-E synthase activity"/>
    <property type="evidence" value="ECO:0007669"/>
    <property type="project" value="TreeGrafter"/>
</dbReference>
<dbReference type="InterPro" id="IPR010987">
    <property type="entry name" value="Glutathione-S-Trfase_C-like"/>
</dbReference>
<accession>A0A5B8Y1H1</accession>
<dbReference type="Pfam" id="PF13417">
    <property type="entry name" value="GST_N_3"/>
    <property type="match status" value="1"/>
</dbReference>
<dbReference type="Pfam" id="PF13410">
    <property type="entry name" value="GST_C_2"/>
    <property type="match status" value="1"/>
</dbReference>
<proteinExistence type="predicted"/>
<evidence type="ECO:0000313" key="2">
    <source>
        <dbReference type="EMBL" id="QED29519.1"/>
    </source>
</evidence>
<dbReference type="InterPro" id="IPR036282">
    <property type="entry name" value="Glutathione-S-Trfase_C_sf"/>
</dbReference>
<dbReference type="GO" id="GO:0016740">
    <property type="term" value="F:transferase activity"/>
    <property type="evidence" value="ECO:0007669"/>
    <property type="project" value="UniProtKB-KW"/>
</dbReference>
<dbReference type="Gene3D" id="1.20.1050.10">
    <property type="match status" value="1"/>
</dbReference>
<reference evidence="2 3" key="1">
    <citation type="submission" date="2019-08" db="EMBL/GenBank/DDBJ databases">
        <authorList>
            <person name="Liang Q."/>
        </authorList>
    </citation>
    <scope>NUCLEOTIDE SEQUENCE [LARGE SCALE GENOMIC DNA]</scope>
    <source>
        <strain evidence="2 3">V1718</strain>
    </source>
</reference>